<evidence type="ECO:0000256" key="6">
    <source>
        <dbReference type="ARBA" id="ARBA00023014"/>
    </source>
</evidence>
<keyword evidence="6" id="KW-0411">Iron-sulfur</keyword>
<dbReference type="Gene3D" id="3.20.20.70">
    <property type="entry name" value="Aldolase class I"/>
    <property type="match status" value="1"/>
</dbReference>
<keyword evidence="5" id="KW-0408">Iron</keyword>
<proteinExistence type="predicted"/>
<accession>A0A194AF19</accession>
<name>A0A194AF19_9BACT</name>
<dbReference type="AlphaFoldDB" id="A0A194AF19"/>
<dbReference type="SUPFAM" id="SSF102114">
    <property type="entry name" value="Radical SAM enzymes"/>
    <property type="match status" value="1"/>
</dbReference>
<dbReference type="CDD" id="cd01335">
    <property type="entry name" value="Radical_SAM"/>
    <property type="match status" value="1"/>
</dbReference>
<evidence type="ECO:0000256" key="1">
    <source>
        <dbReference type="ARBA" id="ARBA00001966"/>
    </source>
</evidence>
<reference evidence="9" key="1">
    <citation type="submission" date="2016-06" db="EMBL/GenBank/DDBJ databases">
        <title>Draft genome sequence of Desulfoplanes formicivorans strain Pf12B.</title>
        <authorList>
            <person name="Watanabe M."/>
            <person name="Kojima H."/>
            <person name="Fukui M."/>
        </authorList>
    </citation>
    <scope>NUCLEOTIDE SEQUENCE [LARGE SCALE GENOMIC DNA]</scope>
    <source>
        <strain evidence="9">Pf12B</strain>
    </source>
</reference>
<dbReference type="PANTHER" id="PTHR43787:SF11">
    <property type="entry name" value="UPF0026 PROTEIN SLR1464"/>
    <property type="match status" value="1"/>
</dbReference>
<keyword evidence="2" id="KW-0004">4Fe-4S</keyword>
<keyword evidence="3" id="KW-0949">S-adenosyl-L-methionine</keyword>
<dbReference type="Pfam" id="PF04055">
    <property type="entry name" value="Radical_SAM"/>
    <property type="match status" value="1"/>
</dbReference>
<dbReference type="InterPro" id="IPR007197">
    <property type="entry name" value="rSAM"/>
</dbReference>
<evidence type="ECO:0000313" key="9">
    <source>
        <dbReference type="Proteomes" id="UP000095200"/>
    </source>
</evidence>
<dbReference type="InterPro" id="IPR040084">
    <property type="entry name" value="GTPase_Obg"/>
</dbReference>
<dbReference type="GO" id="GO:0003824">
    <property type="term" value="F:catalytic activity"/>
    <property type="evidence" value="ECO:0007669"/>
    <property type="project" value="InterPro"/>
</dbReference>
<organism evidence="8 9">
    <name type="scientific">Desulfoplanes formicivorans</name>
    <dbReference type="NCBI Taxonomy" id="1592317"/>
    <lineage>
        <taxon>Bacteria</taxon>
        <taxon>Pseudomonadati</taxon>
        <taxon>Thermodesulfobacteriota</taxon>
        <taxon>Desulfovibrionia</taxon>
        <taxon>Desulfovibrionales</taxon>
        <taxon>Desulfoplanaceae</taxon>
        <taxon>Desulfoplanes</taxon>
    </lineage>
</organism>
<dbReference type="PROSITE" id="PS51918">
    <property type="entry name" value="RADICAL_SAM"/>
    <property type="match status" value="1"/>
</dbReference>
<evidence type="ECO:0000259" key="7">
    <source>
        <dbReference type="PROSITE" id="PS51918"/>
    </source>
</evidence>
<dbReference type="InterPro" id="IPR013785">
    <property type="entry name" value="Aldolase_TIM"/>
</dbReference>
<dbReference type="STRING" id="1592317.DPF_0627"/>
<evidence type="ECO:0000256" key="4">
    <source>
        <dbReference type="ARBA" id="ARBA00022723"/>
    </source>
</evidence>
<dbReference type="GO" id="GO:0051539">
    <property type="term" value="F:4 iron, 4 sulfur cluster binding"/>
    <property type="evidence" value="ECO:0007669"/>
    <property type="project" value="UniProtKB-KW"/>
</dbReference>
<evidence type="ECO:0000256" key="5">
    <source>
        <dbReference type="ARBA" id="ARBA00023004"/>
    </source>
</evidence>
<dbReference type="EMBL" id="BDFE01000008">
    <property type="protein sequence ID" value="GAU07928.1"/>
    <property type="molecule type" value="Genomic_DNA"/>
</dbReference>
<dbReference type="SFLD" id="SFLDS00029">
    <property type="entry name" value="Radical_SAM"/>
    <property type="match status" value="1"/>
</dbReference>
<evidence type="ECO:0000313" key="8">
    <source>
        <dbReference type="EMBL" id="GAU07928.1"/>
    </source>
</evidence>
<sequence>MDFNYIFGPVPSGRLGRSLGLDLLGRPICDFDCLYCEVGKTRVHTLARQPWVRAEAILTELENWLSLGLPRPEYITLGGKGEPCLNSEMAAVIQGVHRLAPDIPVAVLTNGTLLGNPEVQQALKEAQVVLPSMDTLIEQEFVRLNRPCPGLDLEAIRTGILEWGAGYGGAIYLEILLVAGINDSEANLQAMGPFCKALAPDRIDVVTMTRPGAFSVARPVDQATLDRWRQVLNVNNGSRDFLAHVRQSANFQSPATMTDDQLTKAILHSIAIRPQTVPQIAMAMGVREERVGNIIEHLATKRQITGIPDAGTMFYALADQDREKTISQIF</sequence>
<dbReference type="SFLD" id="SFLDG01083">
    <property type="entry name" value="Uncharacterised_Radical_SAM_Su"/>
    <property type="match status" value="1"/>
</dbReference>
<dbReference type="PANTHER" id="PTHR43787">
    <property type="entry name" value="FEMO COFACTOR BIOSYNTHESIS PROTEIN NIFB-RELATED"/>
    <property type="match status" value="1"/>
</dbReference>
<keyword evidence="9" id="KW-1185">Reference proteome</keyword>
<keyword evidence="4" id="KW-0479">Metal-binding</keyword>
<comment type="cofactor">
    <cofactor evidence="1">
        <name>[4Fe-4S] cluster</name>
        <dbReference type="ChEBI" id="CHEBI:49883"/>
    </cofactor>
</comment>
<feature type="domain" description="Radical SAM core" evidence="7">
    <location>
        <begin position="14"/>
        <end position="239"/>
    </location>
</feature>
<evidence type="ECO:0000256" key="2">
    <source>
        <dbReference type="ARBA" id="ARBA00022485"/>
    </source>
</evidence>
<dbReference type="Proteomes" id="UP000095200">
    <property type="component" value="Unassembled WGS sequence"/>
</dbReference>
<protein>
    <submittedName>
        <fullName evidence="8">Radical SAM protein</fullName>
    </submittedName>
</protein>
<dbReference type="RefSeq" id="WP_069857427.1">
    <property type="nucleotide sequence ID" value="NZ_BDFE01000008.1"/>
</dbReference>
<gene>
    <name evidence="8" type="ORF">DPF_0627</name>
</gene>
<dbReference type="GO" id="GO:0046872">
    <property type="term" value="F:metal ion binding"/>
    <property type="evidence" value="ECO:0007669"/>
    <property type="project" value="UniProtKB-KW"/>
</dbReference>
<comment type="caution">
    <text evidence="8">The sequence shown here is derived from an EMBL/GenBank/DDBJ whole genome shotgun (WGS) entry which is preliminary data.</text>
</comment>
<evidence type="ECO:0000256" key="3">
    <source>
        <dbReference type="ARBA" id="ARBA00022691"/>
    </source>
</evidence>
<dbReference type="InterPro" id="IPR058240">
    <property type="entry name" value="rSAM_sf"/>
</dbReference>